<evidence type="ECO:0000259" key="1">
    <source>
        <dbReference type="Pfam" id="PF02775"/>
    </source>
</evidence>
<dbReference type="GO" id="GO:0003824">
    <property type="term" value="F:catalytic activity"/>
    <property type="evidence" value="ECO:0007669"/>
    <property type="project" value="InterPro"/>
</dbReference>
<gene>
    <name evidence="2" type="ORF">FHX50_002197</name>
</gene>
<proteinExistence type="predicted"/>
<dbReference type="Pfam" id="PF02775">
    <property type="entry name" value="TPP_enzyme_C"/>
    <property type="match status" value="1"/>
</dbReference>
<dbReference type="InterPro" id="IPR011766">
    <property type="entry name" value="TPP_enzyme_TPP-bd"/>
</dbReference>
<protein>
    <submittedName>
        <fullName evidence="2">Thiamine pyrophosphate-dependent acetolactate synthase large subunit-like protein</fullName>
    </submittedName>
</protein>
<evidence type="ECO:0000313" key="3">
    <source>
        <dbReference type="Proteomes" id="UP000568050"/>
    </source>
</evidence>
<dbReference type="RefSeq" id="WP_221187343.1">
    <property type="nucleotide sequence ID" value="NZ_CBCSFZ010000009.1"/>
</dbReference>
<reference evidence="2 3" key="1">
    <citation type="submission" date="2020-08" db="EMBL/GenBank/DDBJ databases">
        <title>Sequencing the genomes of 1000 actinobacteria strains.</title>
        <authorList>
            <person name="Klenk H.-P."/>
        </authorList>
    </citation>
    <scope>NUCLEOTIDE SEQUENCE [LARGE SCALE GENOMIC DNA]</scope>
    <source>
        <strain evidence="2 3">DSM 23040</strain>
    </source>
</reference>
<keyword evidence="3" id="KW-1185">Reference proteome</keyword>
<evidence type="ECO:0000313" key="2">
    <source>
        <dbReference type="EMBL" id="MBB3023891.1"/>
    </source>
</evidence>
<dbReference type="Gene3D" id="3.40.50.970">
    <property type="match status" value="1"/>
</dbReference>
<dbReference type="EMBL" id="JACHWP010000016">
    <property type="protein sequence ID" value="MBB3023891.1"/>
    <property type="molecule type" value="Genomic_DNA"/>
</dbReference>
<dbReference type="GO" id="GO:0030976">
    <property type="term" value="F:thiamine pyrophosphate binding"/>
    <property type="evidence" value="ECO:0007669"/>
    <property type="project" value="InterPro"/>
</dbReference>
<dbReference type="AlphaFoldDB" id="A0A839R0S5"/>
<dbReference type="InterPro" id="IPR029061">
    <property type="entry name" value="THDP-binding"/>
</dbReference>
<dbReference type="SUPFAM" id="SSF52518">
    <property type="entry name" value="Thiamin diphosphate-binding fold (THDP-binding)"/>
    <property type="match status" value="1"/>
</dbReference>
<sequence>MDRIIERPRNFHATLDTNARELLTNPDFALIAQSYGLHGETVRSTDEIVDTVERALMSPTGALLHVITDPTLRAPSPEVPAGVMNGDRP</sequence>
<name>A0A839R0S5_9MICO</name>
<dbReference type="Proteomes" id="UP000568050">
    <property type="component" value="Unassembled WGS sequence"/>
</dbReference>
<comment type="caution">
    <text evidence="2">The sequence shown here is derived from an EMBL/GenBank/DDBJ whole genome shotgun (WGS) entry which is preliminary data.</text>
</comment>
<accession>A0A839R0S5</accession>
<organism evidence="2 3">
    <name type="scientific">Helcobacillus massiliensis</name>
    <dbReference type="NCBI Taxonomy" id="521392"/>
    <lineage>
        <taxon>Bacteria</taxon>
        <taxon>Bacillati</taxon>
        <taxon>Actinomycetota</taxon>
        <taxon>Actinomycetes</taxon>
        <taxon>Micrococcales</taxon>
        <taxon>Dermabacteraceae</taxon>
        <taxon>Helcobacillus</taxon>
    </lineage>
</organism>
<feature type="domain" description="Thiamine pyrophosphate enzyme TPP-binding" evidence="1">
    <location>
        <begin position="17"/>
        <end position="66"/>
    </location>
</feature>
<dbReference type="GO" id="GO:0000287">
    <property type="term" value="F:magnesium ion binding"/>
    <property type="evidence" value="ECO:0007669"/>
    <property type="project" value="UniProtKB-ARBA"/>
</dbReference>